<feature type="domain" description="Peptidase S1" evidence="7">
    <location>
        <begin position="68"/>
        <end position="331"/>
    </location>
</feature>
<dbReference type="SMART" id="SM00020">
    <property type="entry name" value="Tryp_SPc"/>
    <property type="match status" value="1"/>
</dbReference>
<dbReference type="InterPro" id="IPR033116">
    <property type="entry name" value="TRYPSIN_SER"/>
</dbReference>
<organism evidence="8 9">
    <name type="scientific">Folsomia candida</name>
    <name type="common">Springtail</name>
    <dbReference type="NCBI Taxonomy" id="158441"/>
    <lineage>
        <taxon>Eukaryota</taxon>
        <taxon>Metazoa</taxon>
        <taxon>Ecdysozoa</taxon>
        <taxon>Arthropoda</taxon>
        <taxon>Hexapoda</taxon>
        <taxon>Collembola</taxon>
        <taxon>Entomobryomorpha</taxon>
        <taxon>Isotomoidea</taxon>
        <taxon>Isotomidae</taxon>
        <taxon>Proisotominae</taxon>
        <taxon>Folsomia</taxon>
    </lineage>
</organism>
<keyword evidence="3 5" id="KW-0720">Serine protease</keyword>
<dbReference type="InterPro" id="IPR001314">
    <property type="entry name" value="Peptidase_S1A"/>
</dbReference>
<dbReference type="OrthoDB" id="9448935at2759"/>
<dbReference type="PROSITE" id="PS50240">
    <property type="entry name" value="TRYPSIN_DOM"/>
    <property type="match status" value="1"/>
</dbReference>
<dbReference type="PRINTS" id="PR00722">
    <property type="entry name" value="CHYMOTRYPSIN"/>
</dbReference>
<dbReference type="Gene3D" id="2.40.10.10">
    <property type="entry name" value="Trypsin-like serine proteases"/>
    <property type="match status" value="1"/>
</dbReference>
<evidence type="ECO:0000256" key="1">
    <source>
        <dbReference type="ARBA" id="ARBA00022670"/>
    </source>
</evidence>
<dbReference type="FunFam" id="2.40.10.10:FF:000060">
    <property type="entry name" value="Acrosin"/>
    <property type="match status" value="1"/>
</dbReference>
<dbReference type="EMBL" id="LNIX01000004">
    <property type="protein sequence ID" value="OXA56090.1"/>
    <property type="molecule type" value="Genomic_DNA"/>
</dbReference>
<dbReference type="PANTHER" id="PTHR24252:SF7">
    <property type="entry name" value="HYALIN"/>
    <property type="match status" value="1"/>
</dbReference>
<evidence type="ECO:0000313" key="8">
    <source>
        <dbReference type="EMBL" id="OXA56090.1"/>
    </source>
</evidence>
<feature type="signal peptide" evidence="6">
    <location>
        <begin position="1"/>
        <end position="31"/>
    </location>
</feature>
<evidence type="ECO:0000256" key="6">
    <source>
        <dbReference type="SAM" id="SignalP"/>
    </source>
</evidence>
<proteinExistence type="predicted"/>
<dbReference type="STRING" id="158441.A0A226EFD8"/>
<dbReference type="Proteomes" id="UP000198287">
    <property type="component" value="Unassembled WGS sequence"/>
</dbReference>
<evidence type="ECO:0000256" key="5">
    <source>
        <dbReference type="RuleBase" id="RU363034"/>
    </source>
</evidence>
<dbReference type="PROSITE" id="PS00134">
    <property type="entry name" value="TRYPSIN_HIS"/>
    <property type="match status" value="1"/>
</dbReference>
<keyword evidence="4" id="KW-1015">Disulfide bond</keyword>
<evidence type="ECO:0000313" key="9">
    <source>
        <dbReference type="Proteomes" id="UP000198287"/>
    </source>
</evidence>
<keyword evidence="6" id="KW-0732">Signal</keyword>
<keyword evidence="9" id="KW-1185">Reference proteome</keyword>
<dbReference type="AlphaFoldDB" id="A0A226EFD8"/>
<dbReference type="InterPro" id="IPR043504">
    <property type="entry name" value="Peptidase_S1_PA_chymotrypsin"/>
</dbReference>
<reference evidence="8 9" key="1">
    <citation type="submission" date="2015-12" db="EMBL/GenBank/DDBJ databases">
        <title>The genome of Folsomia candida.</title>
        <authorList>
            <person name="Faddeeva A."/>
            <person name="Derks M.F."/>
            <person name="Anvar Y."/>
            <person name="Smit S."/>
            <person name="Van Straalen N."/>
            <person name="Roelofs D."/>
        </authorList>
    </citation>
    <scope>NUCLEOTIDE SEQUENCE [LARGE SCALE GENOMIC DNA]</scope>
    <source>
        <strain evidence="8 9">VU population</strain>
        <tissue evidence="8">Whole body</tissue>
    </source>
</reference>
<dbReference type="PROSITE" id="PS00135">
    <property type="entry name" value="TRYPSIN_SER"/>
    <property type="match status" value="1"/>
</dbReference>
<name>A0A226EFD8_FOLCA</name>
<feature type="chain" id="PRO_5012172106" evidence="6">
    <location>
        <begin position="32"/>
        <end position="335"/>
    </location>
</feature>
<dbReference type="GO" id="GO:0006508">
    <property type="term" value="P:proteolysis"/>
    <property type="evidence" value="ECO:0007669"/>
    <property type="project" value="UniProtKB-KW"/>
</dbReference>
<dbReference type="InterPro" id="IPR018114">
    <property type="entry name" value="TRYPSIN_HIS"/>
</dbReference>
<dbReference type="SUPFAM" id="SSF50494">
    <property type="entry name" value="Trypsin-like serine proteases"/>
    <property type="match status" value="1"/>
</dbReference>
<keyword evidence="1 5" id="KW-0645">Protease</keyword>
<accession>A0A226EFD8</accession>
<dbReference type="InterPro" id="IPR001254">
    <property type="entry name" value="Trypsin_dom"/>
</dbReference>
<sequence length="335" mass="36815">MNIMGGISSVASFPPVLLTCVVTTLVTTSLGAPLNFVDDEKNDIHKSEDFLSTSSSCGGNLSFREGRIIGGREANTAEIPWQVSIQNGGEHFCGGTIISDHYILSAAHCFSHIDDEYAQLSVVLGAHRITAEEDALSKIEYKRISIKQVTNHPDFDGGLQYLNDIALIELAEPILWNSFVSPICLPSADEIFGRTADKDKNISAVASGWGRTWGEKVERTELDFEELYKIHSDVLKTLNLTILPNSECDEYYHQKSNWKGVTLAPSQLCAGVVDKSWREDTASGDSGGPLAIYQHGRWTIAGITSFGTPYRAPGVYCRVSSYLGWIKEVTSKRME</sequence>
<dbReference type="GO" id="GO:0004252">
    <property type="term" value="F:serine-type endopeptidase activity"/>
    <property type="evidence" value="ECO:0007669"/>
    <property type="project" value="InterPro"/>
</dbReference>
<keyword evidence="8" id="KW-0472">Membrane</keyword>
<keyword evidence="8" id="KW-0812">Transmembrane</keyword>
<keyword evidence="2 5" id="KW-0378">Hydrolase</keyword>
<gene>
    <name evidence="8" type="ORF">Fcan01_09529</name>
</gene>
<evidence type="ECO:0000259" key="7">
    <source>
        <dbReference type="PROSITE" id="PS50240"/>
    </source>
</evidence>
<dbReference type="CDD" id="cd00190">
    <property type="entry name" value="Tryp_SPc"/>
    <property type="match status" value="1"/>
</dbReference>
<evidence type="ECO:0000256" key="4">
    <source>
        <dbReference type="ARBA" id="ARBA00023157"/>
    </source>
</evidence>
<dbReference type="Pfam" id="PF00089">
    <property type="entry name" value="Trypsin"/>
    <property type="match status" value="1"/>
</dbReference>
<evidence type="ECO:0000256" key="2">
    <source>
        <dbReference type="ARBA" id="ARBA00022801"/>
    </source>
</evidence>
<evidence type="ECO:0000256" key="3">
    <source>
        <dbReference type="ARBA" id="ARBA00022825"/>
    </source>
</evidence>
<dbReference type="InterPro" id="IPR009003">
    <property type="entry name" value="Peptidase_S1_PA"/>
</dbReference>
<comment type="caution">
    <text evidence="8">The sequence shown here is derived from an EMBL/GenBank/DDBJ whole genome shotgun (WGS) entry which is preliminary data.</text>
</comment>
<dbReference type="PANTHER" id="PTHR24252">
    <property type="entry name" value="ACROSIN-RELATED"/>
    <property type="match status" value="1"/>
</dbReference>
<protein>
    <submittedName>
        <fullName evidence="8">Transmembrane protease serine 9</fullName>
    </submittedName>
</protein>